<sequence length="84" mass="9178">TRAMVPIGRPIANTRIYLLDEAMRPVPLYVAGELYIGGVQVGSGYLHRPELTAQRFVADPFAGVAEAKLYKTGDLARFLDDGNI</sequence>
<dbReference type="PANTHER" id="PTHR45527:SF14">
    <property type="entry name" value="PLIPASTATIN SYNTHASE SUBUNIT B"/>
    <property type="match status" value="1"/>
</dbReference>
<evidence type="ECO:0000313" key="4">
    <source>
        <dbReference type="EMBL" id="MBV6325868.1"/>
    </source>
</evidence>
<dbReference type="RefSeq" id="WP_217946794.1">
    <property type="nucleotide sequence ID" value="NZ_JAHTGR010000230.1"/>
</dbReference>
<dbReference type="GO" id="GO:0031177">
    <property type="term" value="F:phosphopantetheine binding"/>
    <property type="evidence" value="ECO:0007669"/>
    <property type="project" value="TreeGrafter"/>
</dbReference>
<protein>
    <submittedName>
        <fullName evidence="4">AMP-binding protein</fullName>
    </submittedName>
</protein>
<dbReference type="AlphaFoldDB" id="A0AA41HL76"/>
<dbReference type="FunFam" id="2.30.38.10:FF:000001">
    <property type="entry name" value="Non-ribosomal peptide synthetase PvdI"/>
    <property type="match status" value="1"/>
</dbReference>
<feature type="domain" description="AMP-dependent synthetase/ligase" evidence="3">
    <location>
        <begin position="5"/>
        <end position="46"/>
    </location>
</feature>
<evidence type="ECO:0000313" key="5">
    <source>
        <dbReference type="Proteomes" id="UP001155901"/>
    </source>
</evidence>
<comment type="caution">
    <text evidence="4">The sequence shown here is derived from an EMBL/GenBank/DDBJ whole genome shotgun (WGS) entry which is preliminary data.</text>
</comment>
<dbReference type="GO" id="GO:0044550">
    <property type="term" value="P:secondary metabolite biosynthetic process"/>
    <property type="evidence" value="ECO:0007669"/>
    <property type="project" value="TreeGrafter"/>
</dbReference>
<accession>A0AA41HL76</accession>
<evidence type="ECO:0000256" key="1">
    <source>
        <dbReference type="ARBA" id="ARBA00022450"/>
    </source>
</evidence>
<name>A0AA41HL76_9BURK</name>
<feature type="non-terminal residue" evidence="4">
    <location>
        <position position="1"/>
    </location>
</feature>
<dbReference type="Pfam" id="PF00501">
    <property type="entry name" value="AMP-binding"/>
    <property type="match status" value="1"/>
</dbReference>
<dbReference type="GO" id="GO:0005829">
    <property type="term" value="C:cytosol"/>
    <property type="evidence" value="ECO:0007669"/>
    <property type="project" value="TreeGrafter"/>
</dbReference>
<dbReference type="EMBL" id="JAHTGR010000230">
    <property type="protein sequence ID" value="MBV6325868.1"/>
    <property type="molecule type" value="Genomic_DNA"/>
</dbReference>
<reference evidence="4" key="1">
    <citation type="submission" date="2021-07" db="EMBL/GenBank/DDBJ databases">
        <title>Characterization of violacein-producing bacteria and related species.</title>
        <authorList>
            <person name="Wilson H.S."/>
            <person name="De Leon M.E."/>
        </authorList>
    </citation>
    <scope>NUCLEOTIDE SEQUENCE</scope>
    <source>
        <strain evidence="4">HSC-15S17</strain>
    </source>
</reference>
<proteinExistence type="predicted"/>
<gene>
    <name evidence="4" type="ORF">KVP70_33835</name>
</gene>
<keyword evidence="2" id="KW-0597">Phosphoprotein</keyword>
<dbReference type="PANTHER" id="PTHR45527">
    <property type="entry name" value="NONRIBOSOMAL PEPTIDE SYNTHETASE"/>
    <property type="match status" value="1"/>
</dbReference>
<feature type="non-terminal residue" evidence="4">
    <location>
        <position position="84"/>
    </location>
</feature>
<keyword evidence="1" id="KW-0596">Phosphopantetheine</keyword>
<organism evidence="4 5">
    <name type="scientific">Duganella violaceipulchra</name>
    <dbReference type="NCBI Taxonomy" id="2849652"/>
    <lineage>
        <taxon>Bacteria</taxon>
        <taxon>Pseudomonadati</taxon>
        <taxon>Pseudomonadota</taxon>
        <taxon>Betaproteobacteria</taxon>
        <taxon>Burkholderiales</taxon>
        <taxon>Oxalobacteraceae</taxon>
        <taxon>Telluria group</taxon>
        <taxon>Duganella</taxon>
    </lineage>
</organism>
<evidence type="ECO:0000256" key="2">
    <source>
        <dbReference type="ARBA" id="ARBA00022553"/>
    </source>
</evidence>
<evidence type="ECO:0000259" key="3">
    <source>
        <dbReference type="Pfam" id="PF00501"/>
    </source>
</evidence>
<dbReference type="GO" id="GO:0043041">
    <property type="term" value="P:amino acid activation for nonribosomal peptide biosynthetic process"/>
    <property type="evidence" value="ECO:0007669"/>
    <property type="project" value="TreeGrafter"/>
</dbReference>
<dbReference type="Proteomes" id="UP001155901">
    <property type="component" value="Unassembled WGS sequence"/>
</dbReference>
<dbReference type="InterPro" id="IPR000873">
    <property type="entry name" value="AMP-dep_synth/lig_dom"/>
</dbReference>